<dbReference type="PANTHER" id="PTHR13939:SF0">
    <property type="entry name" value="NMN AMIDOHYDROLASE-LIKE PROTEIN YFAY"/>
    <property type="match status" value="1"/>
</dbReference>
<dbReference type="RefSeq" id="WP_124070859.1">
    <property type="nucleotide sequence ID" value="NZ_CBCRXF010000001.1"/>
</dbReference>
<accession>A0A3P5XLY4</accession>
<dbReference type="InterPro" id="IPR036425">
    <property type="entry name" value="MoaB/Mog-like_dom_sf"/>
</dbReference>
<gene>
    <name evidence="1 3" type="primary">cinA</name>
    <name evidence="3" type="ORF">FILTAD_02240</name>
</gene>
<comment type="similarity">
    <text evidence="1">Belongs to the CinA family.</text>
</comment>
<dbReference type="NCBIfam" id="TIGR00199">
    <property type="entry name" value="PncC_domain"/>
    <property type="match status" value="1"/>
</dbReference>
<dbReference type="InterPro" id="IPR050101">
    <property type="entry name" value="CinA"/>
</dbReference>
<dbReference type="OrthoDB" id="9801454at2"/>
<dbReference type="Gene3D" id="3.40.980.10">
    <property type="entry name" value="MoaB/Mog-like domain"/>
    <property type="match status" value="1"/>
</dbReference>
<dbReference type="PANTHER" id="PTHR13939">
    <property type="entry name" value="NICOTINAMIDE-NUCLEOTIDE AMIDOHYDROLASE PNCC"/>
    <property type="match status" value="1"/>
</dbReference>
<dbReference type="NCBIfam" id="NF001813">
    <property type="entry name" value="PRK00549.1"/>
    <property type="match status" value="1"/>
</dbReference>
<dbReference type="AlphaFoldDB" id="A0A3P5XLY4"/>
<sequence>MNAEIIAVGSELLLGQITNTNAKFISSELAEIGIDVFYQTVVGDNKARLNEVIEIAKSRADILIFTGGLGPTKDDMTKETIAKHIGTTLVSNDEALIYIRDYFKRSGREMTANNKKQALVLKGAKVLPNRTGMAPGMAITNAGIHYILLPGPPHEMELMFTDEVVPYLLGLIGEHEVITSRVLKFYGIGEAELEHRVQSILEKQTNPTVAPLATADAVTLRLTAKALSIEEAQKRITVVEEEIRSIVGEFIYGIDEDTLSSKAAELLIQSGMTIAAAESLTAGLFMAELAGEPGISSSLEGGVVVYNGAAKVEQLGIDKTLLADYGAVSAECAAALALSVKRKFSSDIGVSLTGAAGPDSHDGQPAGTVWIGIAIKNNEPQTYKLLLSGSRDANRLKAARFALHYLINRLTIDHSKTEI</sequence>
<dbReference type="InterPro" id="IPR001453">
    <property type="entry name" value="MoaB/Mog_dom"/>
</dbReference>
<proteinExistence type="inferred from homology"/>
<dbReference type="Gene3D" id="3.30.70.2860">
    <property type="match status" value="1"/>
</dbReference>
<dbReference type="InterPro" id="IPR008136">
    <property type="entry name" value="CinA_C"/>
</dbReference>
<protein>
    <recommendedName>
        <fullName evidence="1">Putative competence-damage inducible protein</fullName>
    </recommendedName>
</protein>
<dbReference type="NCBIfam" id="TIGR00177">
    <property type="entry name" value="molyb_syn"/>
    <property type="match status" value="1"/>
</dbReference>
<keyword evidence="4" id="KW-1185">Reference proteome</keyword>
<dbReference type="SUPFAM" id="SSF53218">
    <property type="entry name" value="Molybdenum cofactor biosynthesis proteins"/>
    <property type="match status" value="1"/>
</dbReference>
<dbReference type="InterPro" id="IPR041424">
    <property type="entry name" value="CinA_KH"/>
</dbReference>
<dbReference type="Gene3D" id="3.90.950.20">
    <property type="entry name" value="CinA-like"/>
    <property type="match status" value="1"/>
</dbReference>
<feature type="domain" description="MoaB/Mog" evidence="2">
    <location>
        <begin position="4"/>
        <end position="171"/>
    </location>
</feature>
<dbReference type="NCBIfam" id="TIGR00200">
    <property type="entry name" value="cinA_nterm"/>
    <property type="match status" value="1"/>
</dbReference>
<evidence type="ECO:0000259" key="2">
    <source>
        <dbReference type="SMART" id="SM00852"/>
    </source>
</evidence>
<evidence type="ECO:0000313" key="4">
    <source>
        <dbReference type="Proteomes" id="UP000270468"/>
    </source>
</evidence>
<dbReference type="SMART" id="SM00852">
    <property type="entry name" value="MoCF_biosynth"/>
    <property type="match status" value="1"/>
</dbReference>
<dbReference type="Pfam" id="PF02464">
    <property type="entry name" value="CinA"/>
    <property type="match status" value="1"/>
</dbReference>
<dbReference type="PIRSF" id="PIRSF006728">
    <property type="entry name" value="CinA"/>
    <property type="match status" value="1"/>
</dbReference>
<dbReference type="Pfam" id="PF18146">
    <property type="entry name" value="CinA_KH"/>
    <property type="match status" value="1"/>
</dbReference>
<evidence type="ECO:0000256" key="1">
    <source>
        <dbReference type="HAMAP-Rule" id="MF_00226"/>
    </source>
</evidence>
<name>A0A3P5XLY4_9BACL</name>
<dbReference type="InterPro" id="IPR008135">
    <property type="entry name" value="Competence-induced_CinA"/>
</dbReference>
<dbReference type="Pfam" id="PF00994">
    <property type="entry name" value="MoCF_biosynth"/>
    <property type="match status" value="1"/>
</dbReference>
<dbReference type="CDD" id="cd00885">
    <property type="entry name" value="cinA"/>
    <property type="match status" value="1"/>
</dbReference>
<evidence type="ECO:0000313" key="3">
    <source>
        <dbReference type="EMBL" id="VDC29685.1"/>
    </source>
</evidence>
<organism evidence="3 4">
    <name type="scientific">Filibacter tadaridae</name>
    <dbReference type="NCBI Taxonomy" id="2483811"/>
    <lineage>
        <taxon>Bacteria</taxon>
        <taxon>Bacillati</taxon>
        <taxon>Bacillota</taxon>
        <taxon>Bacilli</taxon>
        <taxon>Bacillales</taxon>
        <taxon>Caryophanaceae</taxon>
        <taxon>Filibacter</taxon>
    </lineage>
</organism>
<dbReference type="HAMAP" id="MF_00226_B">
    <property type="entry name" value="CinA_B"/>
    <property type="match status" value="1"/>
</dbReference>
<dbReference type="EMBL" id="UXAV01000042">
    <property type="protein sequence ID" value="VDC29685.1"/>
    <property type="molecule type" value="Genomic_DNA"/>
</dbReference>
<dbReference type="SUPFAM" id="SSF142433">
    <property type="entry name" value="CinA-like"/>
    <property type="match status" value="1"/>
</dbReference>
<dbReference type="Proteomes" id="UP000270468">
    <property type="component" value="Unassembled WGS sequence"/>
</dbReference>
<dbReference type="InterPro" id="IPR036653">
    <property type="entry name" value="CinA-like_C"/>
</dbReference>
<reference evidence="3 4" key="1">
    <citation type="submission" date="2018-11" db="EMBL/GenBank/DDBJ databases">
        <authorList>
            <person name="Criscuolo A."/>
        </authorList>
    </citation>
    <scope>NUCLEOTIDE SEQUENCE [LARGE SCALE GENOMIC DNA]</scope>
    <source>
        <strain evidence="3">ATB-66</strain>
    </source>
</reference>